<keyword evidence="1" id="KW-0808">Transferase</keyword>
<dbReference type="PANTHER" id="PTHR35526">
    <property type="entry name" value="ANTI-SIGMA-F FACTOR RSBW-RELATED"/>
    <property type="match status" value="1"/>
</dbReference>
<dbReference type="InterPro" id="IPR003594">
    <property type="entry name" value="HATPase_dom"/>
</dbReference>
<dbReference type="PANTHER" id="PTHR35526:SF3">
    <property type="entry name" value="ANTI-SIGMA-F FACTOR RSBW"/>
    <property type="match status" value="1"/>
</dbReference>
<gene>
    <name evidence="3" type="ORF">GPA10_39960</name>
</gene>
<dbReference type="GO" id="GO:0004674">
    <property type="term" value="F:protein serine/threonine kinase activity"/>
    <property type="evidence" value="ECO:0007669"/>
    <property type="project" value="UniProtKB-KW"/>
</dbReference>
<dbReference type="Proteomes" id="UP000483802">
    <property type="component" value="Unassembled WGS sequence"/>
</dbReference>
<dbReference type="InterPro" id="IPR050267">
    <property type="entry name" value="Anti-sigma-factor_SerPK"/>
</dbReference>
<dbReference type="CDD" id="cd16936">
    <property type="entry name" value="HATPase_RsbW-like"/>
    <property type="match status" value="1"/>
</dbReference>
<proteinExistence type="predicted"/>
<protein>
    <submittedName>
        <fullName evidence="3">ATP-binding protein</fullName>
    </submittedName>
</protein>
<accession>A0A6L6XAC9</accession>
<dbReference type="AlphaFoldDB" id="A0A6L6XAC9"/>
<keyword evidence="3" id="KW-0547">Nucleotide-binding</keyword>
<dbReference type="SUPFAM" id="SSF55874">
    <property type="entry name" value="ATPase domain of HSP90 chaperone/DNA topoisomerase II/histidine kinase"/>
    <property type="match status" value="1"/>
</dbReference>
<keyword evidence="3" id="KW-0067">ATP-binding</keyword>
<feature type="domain" description="Histidine kinase/HSP90-like ATPase" evidence="2">
    <location>
        <begin position="21"/>
        <end position="135"/>
    </location>
</feature>
<keyword evidence="4" id="KW-1185">Reference proteome</keyword>
<keyword evidence="1" id="KW-0418">Kinase</keyword>
<keyword evidence="1" id="KW-0723">Serine/threonine-protein kinase</keyword>
<comment type="caution">
    <text evidence="3">The sequence shown here is derived from an EMBL/GenBank/DDBJ whole genome shotgun (WGS) entry which is preliminary data.</text>
</comment>
<dbReference type="GO" id="GO:0005524">
    <property type="term" value="F:ATP binding"/>
    <property type="evidence" value="ECO:0007669"/>
    <property type="project" value="UniProtKB-KW"/>
</dbReference>
<name>A0A6L6XAC9_9ACTN</name>
<dbReference type="RefSeq" id="WP_157169707.1">
    <property type="nucleotide sequence ID" value="NZ_WPNZ01000038.1"/>
</dbReference>
<evidence type="ECO:0000313" key="3">
    <source>
        <dbReference type="EMBL" id="MVO90756.1"/>
    </source>
</evidence>
<organism evidence="3 4">
    <name type="scientific">Streptomyces typhae</name>
    <dbReference type="NCBI Taxonomy" id="2681492"/>
    <lineage>
        <taxon>Bacteria</taxon>
        <taxon>Bacillati</taxon>
        <taxon>Actinomycetota</taxon>
        <taxon>Actinomycetes</taxon>
        <taxon>Kitasatosporales</taxon>
        <taxon>Streptomycetaceae</taxon>
        <taxon>Streptomyces</taxon>
    </lineage>
</organism>
<sequence>MTANRALSAAPCVVWRWTSCTPDAPAQARAALRCALDQLGFDGEVISDAVLAVSEFVANATEHAVGPYEMRLRRTAAEVICEVEDHDPRIPAIPTFPAEPPFSPADENRGGGLEALCALLTERGRGLHIVHELTKGAWGFRSRREMKTAWLAIPANCPVKRHIVK</sequence>
<dbReference type="InterPro" id="IPR036890">
    <property type="entry name" value="HATPase_C_sf"/>
</dbReference>
<dbReference type="Pfam" id="PF13581">
    <property type="entry name" value="HATPase_c_2"/>
    <property type="match status" value="1"/>
</dbReference>
<evidence type="ECO:0000256" key="1">
    <source>
        <dbReference type="ARBA" id="ARBA00022527"/>
    </source>
</evidence>
<evidence type="ECO:0000313" key="4">
    <source>
        <dbReference type="Proteomes" id="UP000483802"/>
    </source>
</evidence>
<reference evidence="3 4" key="1">
    <citation type="submission" date="2019-11" db="EMBL/GenBank/DDBJ databases">
        <title>Streptomyces typhae sp. nov., a novel endophytic actinomycete isolated from the root of cattail pollen (Typha angustifolia L.).</title>
        <authorList>
            <person name="Peng C."/>
        </authorList>
    </citation>
    <scope>NUCLEOTIDE SEQUENCE [LARGE SCALE GENOMIC DNA]</scope>
    <source>
        <strain evidence="4">p1417</strain>
    </source>
</reference>
<dbReference type="Gene3D" id="3.30.565.10">
    <property type="entry name" value="Histidine kinase-like ATPase, C-terminal domain"/>
    <property type="match status" value="1"/>
</dbReference>
<evidence type="ECO:0000259" key="2">
    <source>
        <dbReference type="Pfam" id="PF13581"/>
    </source>
</evidence>
<dbReference type="EMBL" id="WPNZ01000038">
    <property type="protein sequence ID" value="MVO90756.1"/>
    <property type="molecule type" value="Genomic_DNA"/>
</dbReference>